<dbReference type="Proteomes" id="UP000228762">
    <property type="component" value="Unassembled WGS sequence"/>
</dbReference>
<evidence type="ECO:0000256" key="4">
    <source>
        <dbReference type="SAM" id="Phobius"/>
    </source>
</evidence>
<dbReference type="PANTHER" id="PTHR48090:SF3">
    <property type="entry name" value="UNDECAPRENYL-PHOSPHATE 4-DEOXY-4-FORMAMIDO-L-ARABINOSE TRANSFERASE"/>
    <property type="match status" value="1"/>
</dbReference>
<keyword evidence="5" id="KW-0808">Transferase</keyword>
<dbReference type="GO" id="GO:0016740">
    <property type="term" value="F:transferase activity"/>
    <property type="evidence" value="ECO:0007669"/>
    <property type="project" value="UniProtKB-KW"/>
</dbReference>
<evidence type="ECO:0000256" key="1">
    <source>
        <dbReference type="ARBA" id="ARBA00022692"/>
    </source>
</evidence>
<gene>
    <name evidence="5" type="ORF">COW57_00545</name>
</gene>
<dbReference type="InterPro" id="IPR050256">
    <property type="entry name" value="Glycosyltransferase_2"/>
</dbReference>
<accession>A0A2M7EL25</accession>
<sequence length="152" mass="17422">VKKRTAGFVRNISSLIFYKLINILTHNMFPENASDFRLIDKKVYLTINSLTEKNKYLRGLIIWTGFKSIGIPFDRKNRIAGESKANMTTVLKVAVNGIFSFSYAPLRFVSFLGISITLISFIMMIGYMYLFFVHGREAPGVMTIIMLILFLF</sequence>
<dbReference type="PANTHER" id="PTHR48090">
    <property type="entry name" value="UNDECAPRENYL-PHOSPHATE 4-DEOXY-4-FORMAMIDO-L-ARABINOSE TRANSFERASE-RELATED"/>
    <property type="match status" value="1"/>
</dbReference>
<reference evidence="6" key="1">
    <citation type="submission" date="2017-09" db="EMBL/GenBank/DDBJ databases">
        <title>Depth-based differentiation of microbial function through sediment-hosted aquifers and enrichment of novel symbionts in the deep terrestrial subsurface.</title>
        <authorList>
            <person name="Probst A.J."/>
            <person name="Ladd B."/>
            <person name="Jarett J.K."/>
            <person name="Geller-Mcgrath D.E."/>
            <person name="Sieber C.M.K."/>
            <person name="Emerson J.B."/>
            <person name="Anantharaman K."/>
            <person name="Thomas B.C."/>
            <person name="Malmstrom R."/>
            <person name="Stieglmeier M."/>
            <person name="Klingl A."/>
            <person name="Woyke T."/>
            <person name="Ryan C.M."/>
            <person name="Banfield J.F."/>
        </authorList>
    </citation>
    <scope>NUCLEOTIDE SEQUENCE [LARGE SCALE GENOMIC DNA]</scope>
</reference>
<comment type="caution">
    <text evidence="5">The sequence shown here is derived from an EMBL/GenBank/DDBJ whole genome shotgun (WGS) entry which is preliminary data.</text>
</comment>
<dbReference type="EMBL" id="PFEV01000022">
    <property type="protein sequence ID" value="PIV71256.1"/>
    <property type="molecule type" value="Genomic_DNA"/>
</dbReference>
<evidence type="ECO:0000313" key="5">
    <source>
        <dbReference type="EMBL" id="PIV71256.1"/>
    </source>
</evidence>
<feature type="non-terminal residue" evidence="5">
    <location>
        <position position="152"/>
    </location>
</feature>
<protein>
    <submittedName>
        <fullName evidence="5">Glycosyltransferase</fullName>
    </submittedName>
</protein>
<feature type="non-terminal residue" evidence="5">
    <location>
        <position position="1"/>
    </location>
</feature>
<evidence type="ECO:0000256" key="2">
    <source>
        <dbReference type="ARBA" id="ARBA00022989"/>
    </source>
</evidence>
<evidence type="ECO:0000256" key="3">
    <source>
        <dbReference type="ARBA" id="ARBA00023136"/>
    </source>
</evidence>
<evidence type="ECO:0000313" key="6">
    <source>
        <dbReference type="Proteomes" id="UP000228762"/>
    </source>
</evidence>
<organism evidence="5 6">
    <name type="scientific">Candidatus Roizmanbacteria bacterium CG17_big_fil_post_rev_8_21_14_2_50_39_7</name>
    <dbReference type="NCBI Taxonomy" id="1974858"/>
    <lineage>
        <taxon>Bacteria</taxon>
        <taxon>Candidatus Roizmaniibacteriota</taxon>
    </lineage>
</organism>
<dbReference type="GO" id="GO:0005886">
    <property type="term" value="C:plasma membrane"/>
    <property type="evidence" value="ECO:0007669"/>
    <property type="project" value="TreeGrafter"/>
</dbReference>
<keyword evidence="2 4" id="KW-1133">Transmembrane helix</keyword>
<feature type="transmembrane region" description="Helical" evidence="4">
    <location>
        <begin position="110"/>
        <end position="132"/>
    </location>
</feature>
<proteinExistence type="predicted"/>
<name>A0A2M7EL25_9BACT</name>
<keyword evidence="3 4" id="KW-0472">Membrane</keyword>
<dbReference type="AlphaFoldDB" id="A0A2M7EL25"/>
<keyword evidence="1 4" id="KW-0812">Transmembrane</keyword>